<evidence type="ECO:0000313" key="2">
    <source>
        <dbReference type="EMBL" id="KKK86257.1"/>
    </source>
</evidence>
<keyword evidence="1" id="KW-1133">Transmembrane helix</keyword>
<protein>
    <submittedName>
        <fullName evidence="2">Uncharacterized protein</fullName>
    </submittedName>
</protein>
<accession>A0A0F8YXS7</accession>
<feature type="transmembrane region" description="Helical" evidence="1">
    <location>
        <begin position="40"/>
        <end position="59"/>
    </location>
</feature>
<sequence length="65" mass="6713">MNALWHRGLTATLGALTGVSALLAATDPEGLAVSDTVWTWVILVLAVATVVVQGARMVVDPNPTT</sequence>
<dbReference type="AlphaFoldDB" id="A0A0F8YXS7"/>
<dbReference type="EMBL" id="LAZR01050932">
    <property type="protein sequence ID" value="KKK86257.1"/>
    <property type="molecule type" value="Genomic_DNA"/>
</dbReference>
<evidence type="ECO:0000256" key="1">
    <source>
        <dbReference type="SAM" id="Phobius"/>
    </source>
</evidence>
<name>A0A0F8YXS7_9ZZZZ</name>
<keyword evidence="1" id="KW-0812">Transmembrane</keyword>
<gene>
    <name evidence="2" type="ORF">LCGC14_2765070</name>
</gene>
<reference evidence="2" key="1">
    <citation type="journal article" date="2015" name="Nature">
        <title>Complex archaea that bridge the gap between prokaryotes and eukaryotes.</title>
        <authorList>
            <person name="Spang A."/>
            <person name="Saw J.H."/>
            <person name="Jorgensen S.L."/>
            <person name="Zaremba-Niedzwiedzka K."/>
            <person name="Martijn J."/>
            <person name="Lind A.E."/>
            <person name="van Eijk R."/>
            <person name="Schleper C."/>
            <person name="Guy L."/>
            <person name="Ettema T.J."/>
        </authorList>
    </citation>
    <scope>NUCLEOTIDE SEQUENCE</scope>
</reference>
<comment type="caution">
    <text evidence="2">The sequence shown here is derived from an EMBL/GenBank/DDBJ whole genome shotgun (WGS) entry which is preliminary data.</text>
</comment>
<organism evidence="2">
    <name type="scientific">marine sediment metagenome</name>
    <dbReference type="NCBI Taxonomy" id="412755"/>
    <lineage>
        <taxon>unclassified sequences</taxon>
        <taxon>metagenomes</taxon>
        <taxon>ecological metagenomes</taxon>
    </lineage>
</organism>
<keyword evidence="1" id="KW-0472">Membrane</keyword>
<proteinExistence type="predicted"/>